<dbReference type="SUPFAM" id="SSF103473">
    <property type="entry name" value="MFS general substrate transporter"/>
    <property type="match status" value="1"/>
</dbReference>
<sequence>MVERELASLPTTPDHSSLPMAAIESATTAVKASSQWDISVRSVLALTGAFLALFCTLGFQNAFGVFQEYYGRAELKGYSDFDIAWIGALLTFMFLFCAAPAGILVDRVGPTPLLAFGRLGTIFATFMTSLCDQYYQFILAQGLTLGVSNAFLLTPAMTTVSHLFDKYRGTATGIMIAGSSIGGIIWPIMLDQLLNKRQRSFGWSLRIAGFVMIPVCLLITLAIRVPSKRNDARQADNANRGANNGPSKEKKADISTVKNPTFILLCIGLSVATFGLFAPLFFIPTYAVANGLSASLAFYLISMLNGASLVGRVSTGYLADKYGNLNLCFATTALTGVIAMCWNKATSKAAIIIFALACGYTSGAMFILQTPCAVQLATPESRGTAIGLLMIAPALPGLVGTPISGRLVPKGYLALSMYAGAFLLAGSALILWARLRQNSKVLSKV</sequence>
<evidence type="ECO:0000256" key="2">
    <source>
        <dbReference type="ARBA" id="ARBA00006727"/>
    </source>
</evidence>
<feature type="compositionally biased region" description="Polar residues" evidence="3">
    <location>
        <begin position="236"/>
        <end position="246"/>
    </location>
</feature>
<accession>E9CU41</accession>
<feature type="transmembrane region" description="Helical" evidence="4">
    <location>
        <begin position="322"/>
        <end position="345"/>
    </location>
</feature>
<evidence type="ECO:0000256" key="1">
    <source>
        <dbReference type="ARBA" id="ARBA00004141"/>
    </source>
</evidence>
<dbReference type="Gene3D" id="1.20.1250.20">
    <property type="entry name" value="MFS general substrate transporter like domains"/>
    <property type="match status" value="2"/>
</dbReference>
<comment type="similarity">
    <text evidence="2">Belongs to the major facilitator superfamily. Monocarboxylate porter (TC 2.A.1.13) family.</text>
</comment>
<feature type="transmembrane region" description="Helical" evidence="4">
    <location>
        <begin position="261"/>
        <end position="282"/>
    </location>
</feature>
<dbReference type="AlphaFoldDB" id="E9CU41"/>
<keyword evidence="4" id="KW-0472">Membrane</keyword>
<gene>
    <name evidence="6" type="ORF">CPSG_00129</name>
</gene>
<feature type="transmembrane region" description="Helical" evidence="4">
    <location>
        <begin position="43"/>
        <end position="63"/>
    </location>
</feature>
<evidence type="ECO:0000256" key="3">
    <source>
        <dbReference type="SAM" id="MobiDB-lite"/>
    </source>
</evidence>
<dbReference type="Proteomes" id="UP000002497">
    <property type="component" value="Unassembled WGS sequence"/>
</dbReference>
<dbReference type="PANTHER" id="PTHR11360:SF250">
    <property type="entry name" value="MFS-TYPE TRANSPORTER AFUA_1G00970"/>
    <property type="match status" value="1"/>
</dbReference>
<dbReference type="Pfam" id="PF07690">
    <property type="entry name" value="MFS_1"/>
    <property type="match status" value="1"/>
</dbReference>
<dbReference type="VEuPathDB" id="FungiDB:D8B26_001054"/>
<dbReference type="GO" id="GO:0022857">
    <property type="term" value="F:transmembrane transporter activity"/>
    <property type="evidence" value="ECO:0007669"/>
    <property type="project" value="InterPro"/>
</dbReference>
<dbReference type="VEuPathDB" id="FungiDB:CPSG_00129"/>
<dbReference type="InterPro" id="IPR050327">
    <property type="entry name" value="Proton-linked_MCT"/>
</dbReference>
<evidence type="ECO:0000313" key="6">
    <source>
        <dbReference type="EMBL" id="EFW22230.1"/>
    </source>
</evidence>
<dbReference type="InterPro" id="IPR011701">
    <property type="entry name" value="MFS"/>
</dbReference>
<dbReference type="PROSITE" id="PS50850">
    <property type="entry name" value="MFS"/>
    <property type="match status" value="1"/>
</dbReference>
<name>E9CU41_COCPS</name>
<comment type="subcellular location">
    <subcellularLocation>
        <location evidence="1">Membrane</location>
        <topology evidence="1">Multi-pass membrane protein</topology>
    </subcellularLocation>
</comment>
<feature type="transmembrane region" description="Helical" evidence="4">
    <location>
        <begin position="386"/>
        <end position="405"/>
    </location>
</feature>
<feature type="transmembrane region" description="Helical" evidence="4">
    <location>
        <begin position="201"/>
        <end position="223"/>
    </location>
</feature>
<feature type="transmembrane region" description="Helical" evidence="4">
    <location>
        <begin position="411"/>
        <end position="433"/>
    </location>
</feature>
<organism evidence="7">
    <name type="scientific">Coccidioides posadasii (strain RMSCC 757 / Silveira)</name>
    <name type="common">Valley fever fungus</name>
    <dbReference type="NCBI Taxonomy" id="443226"/>
    <lineage>
        <taxon>Eukaryota</taxon>
        <taxon>Fungi</taxon>
        <taxon>Dikarya</taxon>
        <taxon>Ascomycota</taxon>
        <taxon>Pezizomycotina</taxon>
        <taxon>Eurotiomycetes</taxon>
        <taxon>Eurotiomycetidae</taxon>
        <taxon>Onygenales</taxon>
        <taxon>Onygenaceae</taxon>
        <taxon>Coccidioides</taxon>
    </lineage>
</organism>
<feature type="domain" description="Major facilitator superfamily (MFS) profile" evidence="5">
    <location>
        <begin position="41"/>
        <end position="438"/>
    </location>
</feature>
<feature type="transmembrane region" description="Helical" evidence="4">
    <location>
        <begin position="83"/>
        <end position="105"/>
    </location>
</feature>
<dbReference type="HOGENOM" id="CLU_001265_1_1_1"/>
<dbReference type="GO" id="GO:0016020">
    <property type="term" value="C:membrane"/>
    <property type="evidence" value="ECO:0007669"/>
    <property type="project" value="UniProtKB-SubCell"/>
</dbReference>
<keyword evidence="4" id="KW-0812">Transmembrane</keyword>
<dbReference type="OMA" id="ETRMEGH"/>
<dbReference type="InterPro" id="IPR036259">
    <property type="entry name" value="MFS_trans_sf"/>
</dbReference>
<feature type="transmembrane region" description="Helical" evidence="4">
    <location>
        <begin position="134"/>
        <end position="157"/>
    </location>
</feature>
<dbReference type="eggNOG" id="KOG2504">
    <property type="taxonomic scope" value="Eukaryota"/>
</dbReference>
<reference evidence="7" key="2">
    <citation type="submission" date="2010-03" db="EMBL/GenBank/DDBJ databases">
        <title>The genome sequence of Coccidioides posadasii strain Silveira.</title>
        <authorList>
            <consortium name="The Broad Institute Genome Sequencing Center for Infectious Disease"/>
            <person name="Neafsey D."/>
            <person name="Orbach M."/>
            <person name="Henn M.R."/>
            <person name="Cole G.T."/>
            <person name="Galgiani J."/>
            <person name="Gardner M.J."/>
            <person name="Kirkland T.N."/>
            <person name="Taylor J.W."/>
            <person name="Young S.K."/>
            <person name="Zeng Q."/>
            <person name="Koehrsen M."/>
            <person name="Alvarado L."/>
            <person name="Berlin A."/>
            <person name="Borenstein D."/>
            <person name="Chapman S.B."/>
            <person name="Chen Z."/>
            <person name="Engels R."/>
            <person name="Freedman E."/>
            <person name="Gellesch M."/>
            <person name="Goldberg J."/>
            <person name="Griggs A."/>
            <person name="Gujja S."/>
            <person name="Heilman E."/>
            <person name="Heiman D."/>
            <person name="Howarth C."/>
            <person name="Jen D."/>
            <person name="Larson L."/>
            <person name="Mehta T."/>
            <person name="Neiman D."/>
            <person name="Park D."/>
            <person name="Pearson M."/>
            <person name="Richards J."/>
            <person name="Roberts A."/>
            <person name="Saif S."/>
            <person name="Shea T."/>
            <person name="Shenoy N."/>
            <person name="Sisk P."/>
            <person name="Stolte C."/>
            <person name="Sykes S."/>
            <person name="Walk T."/>
            <person name="White J."/>
            <person name="Yandava C."/>
            <person name="Haas B."/>
            <person name="Nusbaum C."/>
            <person name="Birren B."/>
        </authorList>
    </citation>
    <scope>NUCLEOTIDE SEQUENCE [LARGE SCALE GENOMIC DNA]</scope>
    <source>
        <strain evidence="7">RMSCC 757 / Silveira</strain>
    </source>
</reference>
<feature type="transmembrane region" description="Helical" evidence="4">
    <location>
        <begin position="169"/>
        <end position="189"/>
    </location>
</feature>
<protein>
    <recommendedName>
        <fullName evidence="5">Major facilitator superfamily (MFS) profile domain-containing protein</fullName>
    </recommendedName>
</protein>
<dbReference type="EMBL" id="GL636486">
    <property type="protein sequence ID" value="EFW22230.1"/>
    <property type="molecule type" value="Genomic_DNA"/>
</dbReference>
<evidence type="ECO:0000259" key="5">
    <source>
        <dbReference type="PROSITE" id="PS50850"/>
    </source>
</evidence>
<feature type="transmembrane region" description="Helical" evidence="4">
    <location>
        <begin position="288"/>
        <end position="310"/>
    </location>
</feature>
<dbReference type="OrthoDB" id="6499973at2759"/>
<feature type="region of interest" description="Disordered" evidence="3">
    <location>
        <begin position="232"/>
        <end position="252"/>
    </location>
</feature>
<dbReference type="PANTHER" id="PTHR11360">
    <property type="entry name" value="MONOCARBOXYLATE TRANSPORTER"/>
    <property type="match status" value="1"/>
</dbReference>
<feature type="transmembrane region" description="Helical" evidence="4">
    <location>
        <begin position="351"/>
        <end position="374"/>
    </location>
</feature>
<proteinExistence type="inferred from homology"/>
<keyword evidence="4" id="KW-1133">Transmembrane helix</keyword>
<evidence type="ECO:0000313" key="7">
    <source>
        <dbReference type="Proteomes" id="UP000002497"/>
    </source>
</evidence>
<dbReference type="InterPro" id="IPR020846">
    <property type="entry name" value="MFS_dom"/>
</dbReference>
<dbReference type="CDD" id="cd17352">
    <property type="entry name" value="MFS_MCT_SLC16"/>
    <property type="match status" value="1"/>
</dbReference>
<reference evidence="7" key="1">
    <citation type="journal article" date="2010" name="Genome Res.">
        <title>Population genomic sequencing of Coccidioides fungi reveals recent hybridization and transposon control.</title>
        <authorList>
            <person name="Neafsey D.E."/>
            <person name="Barker B.M."/>
            <person name="Sharpton T.J."/>
            <person name="Stajich J.E."/>
            <person name="Park D.J."/>
            <person name="Whiston E."/>
            <person name="Hung C.-Y."/>
            <person name="McMahan C."/>
            <person name="White J."/>
            <person name="Sykes S."/>
            <person name="Heiman D."/>
            <person name="Young S."/>
            <person name="Zeng Q."/>
            <person name="Abouelleil A."/>
            <person name="Aftuck L."/>
            <person name="Bessette D."/>
            <person name="Brown A."/>
            <person name="FitzGerald M."/>
            <person name="Lui A."/>
            <person name="Macdonald J.P."/>
            <person name="Priest M."/>
            <person name="Orbach M.J."/>
            <person name="Galgiani J.N."/>
            <person name="Kirkland T.N."/>
            <person name="Cole G.T."/>
            <person name="Birren B.W."/>
            <person name="Henn M.R."/>
            <person name="Taylor J.W."/>
            <person name="Rounsley S.D."/>
        </authorList>
    </citation>
    <scope>NUCLEOTIDE SEQUENCE [LARGE SCALE GENOMIC DNA]</scope>
    <source>
        <strain evidence="7">RMSCC 757 / Silveira</strain>
    </source>
</reference>
<evidence type="ECO:0000256" key="4">
    <source>
        <dbReference type="SAM" id="Phobius"/>
    </source>
</evidence>
<keyword evidence="7" id="KW-1185">Reference proteome</keyword>